<organism evidence="1 2">
    <name type="scientific">Triticum aestivum</name>
    <name type="common">Wheat</name>
    <dbReference type="NCBI Taxonomy" id="4565"/>
    <lineage>
        <taxon>Eukaryota</taxon>
        <taxon>Viridiplantae</taxon>
        <taxon>Streptophyta</taxon>
        <taxon>Embryophyta</taxon>
        <taxon>Tracheophyta</taxon>
        <taxon>Spermatophyta</taxon>
        <taxon>Magnoliopsida</taxon>
        <taxon>Liliopsida</taxon>
        <taxon>Poales</taxon>
        <taxon>Poaceae</taxon>
        <taxon>BOP clade</taxon>
        <taxon>Pooideae</taxon>
        <taxon>Triticodae</taxon>
        <taxon>Triticeae</taxon>
        <taxon>Triticinae</taxon>
        <taxon>Triticum</taxon>
    </lineage>
</organism>
<dbReference type="Proteomes" id="UP000280104">
    <property type="component" value="Chromosome II"/>
</dbReference>
<dbReference type="EMBL" id="LS480641">
    <property type="protein sequence ID" value="SPT16406.1"/>
    <property type="molecule type" value="Genomic_DNA"/>
</dbReference>
<name>A0A7H4LCR8_WHEAT</name>
<reference evidence="1 2" key="1">
    <citation type="submission" date="2018-05" db="EMBL/GenBank/DDBJ databases">
        <authorList>
            <person name="Thind KAUR A."/>
        </authorList>
    </citation>
    <scope>NUCLEOTIDE SEQUENCE [LARGE SCALE GENOMIC DNA]</scope>
</reference>
<protein>
    <submittedName>
        <fullName evidence="1">Uncharacterized protein</fullName>
    </submittedName>
</protein>
<evidence type="ECO:0000313" key="2">
    <source>
        <dbReference type="Proteomes" id="UP000280104"/>
    </source>
</evidence>
<sequence length="110" mass="12733">MYTEGEANEAREDGVDLLEEARLLALIRSVIYQQNLCRYHTRKVKPRAFHEGDLVLRLIQRTAGQHKLAAPWEGPFIISMALGNDSYHLIYAQKPKARKRDNFGQEIERP</sequence>
<dbReference type="AlphaFoldDB" id="A0A7H4LCR8"/>
<proteinExistence type="predicted"/>
<gene>
    <name evidence="1" type="ORF">CAMPLR22A2D_LOCUS1003</name>
</gene>
<accession>A0A7H4LCR8</accession>
<evidence type="ECO:0000313" key="1">
    <source>
        <dbReference type="EMBL" id="SPT16406.1"/>
    </source>
</evidence>